<evidence type="ECO:0000313" key="1">
    <source>
        <dbReference type="EMBL" id="MDP9843284.1"/>
    </source>
</evidence>
<sequence>MTGEAKVPDDISSLCGDCAVAPGQGHDLRCDVARCPYCGTQRYDCLEGIGCEEGRKADRPAIWKGRWDTDIATERYGLAKSEIYRLIEAGLFVWDRDDQGWKLREGAE</sequence>
<reference evidence="1 2" key="1">
    <citation type="submission" date="2023-07" db="EMBL/GenBank/DDBJ databases">
        <title>Sequencing the genomes of 1000 actinobacteria strains.</title>
        <authorList>
            <person name="Klenk H.-P."/>
        </authorList>
    </citation>
    <scope>NUCLEOTIDE SEQUENCE [LARGE SCALE GENOMIC DNA]</scope>
    <source>
        <strain evidence="1 2">DSM 46740</strain>
    </source>
</reference>
<keyword evidence="2" id="KW-1185">Reference proteome</keyword>
<accession>A0ABT9Q985</accession>
<comment type="caution">
    <text evidence="1">The sequence shown here is derived from an EMBL/GenBank/DDBJ whole genome shotgun (WGS) entry which is preliminary data.</text>
</comment>
<evidence type="ECO:0000313" key="2">
    <source>
        <dbReference type="Proteomes" id="UP001225356"/>
    </source>
</evidence>
<protein>
    <submittedName>
        <fullName evidence="1">Uncharacterized protein</fullName>
    </submittedName>
</protein>
<organism evidence="1 2">
    <name type="scientific">Streptosporangium lutulentum</name>
    <dbReference type="NCBI Taxonomy" id="1461250"/>
    <lineage>
        <taxon>Bacteria</taxon>
        <taxon>Bacillati</taxon>
        <taxon>Actinomycetota</taxon>
        <taxon>Actinomycetes</taxon>
        <taxon>Streptosporangiales</taxon>
        <taxon>Streptosporangiaceae</taxon>
        <taxon>Streptosporangium</taxon>
    </lineage>
</organism>
<name>A0ABT9Q985_9ACTN</name>
<gene>
    <name evidence="1" type="ORF">J2853_002495</name>
</gene>
<dbReference type="RefSeq" id="WP_307557395.1">
    <property type="nucleotide sequence ID" value="NZ_JAUSQU010000001.1"/>
</dbReference>
<dbReference type="EMBL" id="JAUSQU010000001">
    <property type="protein sequence ID" value="MDP9843284.1"/>
    <property type="molecule type" value="Genomic_DNA"/>
</dbReference>
<proteinExistence type="predicted"/>
<dbReference type="Proteomes" id="UP001225356">
    <property type="component" value="Unassembled WGS sequence"/>
</dbReference>